<evidence type="ECO:0000313" key="1">
    <source>
        <dbReference type="EMBL" id="AEW72927.1"/>
    </source>
</evidence>
<name>G8LHN5_9ENTR</name>
<protein>
    <submittedName>
        <fullName evidence="1">Uncharacterized protein</fullName>
    </submittedName>
</protein>
<reference evidence="1 2" key="1">
    <citation type="journal article" date="2011" name="Stand. Genomic Sci.">
        <title>Complete genome of the onion pathogen Enterobacter cloacae EcWSU1.</title>
        <authorList>
            <person name="Humann J.L."/>
            <person name="Wildung M."/>
            <person name="Cheng C.H."/>
            <person name="Lee T."/>
            <person name="Stewart J.E."/>
            <person name="Drew J.C."/>
            <person name="Triplett E.W."/>
            <person name="Main D."/>
            <person name="Schroeder B.K."/>
        </authorList>
    </citation>
    <scope>NUCLEOTIDE SEQUENCE [LARGE SCALE GENOMIC DNA]</scope>
    <source>
        <strain evidence="1 2">EcWSU1</strain>
    </source>
</reference>
<gene>
    <name evidence="1" type="ORF">EcWSU1_01488</name>
</gene>
<evidence type="ECO:0000313" key="2">
    <source>
        <dbReference type="Proteomes" id="UP000007838"/>
    </source>
</evidence>
<accession>G8LHN5</accession>
<dbReference type="Proteomes" id="UP000007838">
    <property type="component" value="Chromosome"/>
</dbReference>
<sequence length="781" mass="90210">MMERVLKRPHVCGAFIVRLLTRDFSQFHLHGLSESTGDNVLLLFFRQGVKTYCVAGYTDGQLRIFLRVFHRIKQHFTVHYVHVQVLTTFNGRFVMEVTIHQTREVSFTYFVVFTQRIWHDREGVRDTIFRVSKRQFSDGGQRGNSTFLVTTVHWVSTRTEWRTCATTVWGVTGFLTIHNVRRDGQNRLSRDSVTVSGQFLNFLHETFNQVNRHVINARVVVTKLRIFAFDFEVNSQTVFVTNWFNFRIFDCRQGVSRNGQTCDTTRHGADNVTVMQRHQRGFVAVLVVHVVDNVQGSDVLFSQPVHEVIHTLHDFIEVQNVAFDWFRLRTNLHFQFFINAAVDCVQHGFRQVCTRTEELHLFTNNHWAYAACDSVVIVVEVRTHQVIVLVLQRRGVDGHFSGEFLKVQRQFFRPQNGDVRLRRRTHGVQGVQEAEAVFGNQSTAINTHTTDRFRCPDWVTREQLIVFRGTQEANHTQFHDQVVNHFLSVLLGDFARFHITFDVSIQEGGYTTEGHCCTVLRLNSGQVAEVGPLDSFLSVGCRTRDIAAIFSRHFFDLTQRAMLFSDFFTQTDSRFQVYTVFQIRLQGNKLRVFVFHQEVDTVQRNATVVTDDTATAIGIWQTSQNARFTAVQNVFGVNIEYTLVVGFAVFGEDFFQHWVQLAVIRFAGTFNHFDTTERDDRTFQWCFSLQTNDFLKGFVNVASIVRSDGRSNGGVKINWRVSAVFQFYAFHYAVPQLGGRVSCTSQEGFVTFIRGIVFLNEVTYVYFILPVTFRKTFPGCG</sequence>
<dbReference type="EMBL" id="CP002886">
    <property type="protein sequence ID" value="AEW72927.1"/>
    <property type="molecule type" value="Genomic_DNA"/>
</dbReference>
<dbReference type="KEGG" id="eec:EcWSU1_01488"/>
<proteinExistence type="predicted"/>
<dbReference type="AlphaFoldDB" id="G8LHN5"/>
<dbReference type="HOGENOM" id="CLU_358544_0_0_6"/>
<dbReference type="eggNOG" id="ENOG5033R1H">
    <property type="taxonomic scope" value="Bacteria"/>
</dbReference>
<organism evidence="1 2">
    <name type="scientific">Enterobacter ludwigii</name>
    <dbReference type="NCBI Taxonomy" id="299767"/>
    <lineage>
        <taxon>Bacteria</taxon>
        <taxon>Pseudomonadati</taxon>
        <taxon>Pseudomonadota</taxon>
        <taxon>Gammaproteobacteria</taxon>
        <taxon>Enterobacterales</taxon>
        <taxon>Enterobacteriaceae</taxon>
        <taxon>Enterobacter</taxon>
        <taxon>Enterobacter cloacae complex</taxon>
    </lineage>
</organism>